<dbReference type="EC" id="3.4.11.10" evidence="8"/>
<sequence>MARTAASLPAFEQSSARPGGLAADVLVLATRTLGEGEDRRAVLSAPGLAAKTVRELEAIAAAVGHSGGAGSVQRVPSPAGVKAGSIVLTGLGALEAEELADGAAGVREPVRRAAGAALLSLKGVDSVAAVAPAESPAVAEAWATGALLGAYRYTAYRSEAAGGEPAARLTVVAASSAAVSRAEVLARATAGTRDLVNQPPRDLYPESFAAAVAARAGELRKAKVRVEVLDETQLRDKGYGGLTGVGQGSPRGPRLVKLSYTPRKPVRHLALVGKGITFDSGGLSLKPPAGMEEMKSDMAGAAAAAQTLFAIAELGLPLRVTAWLALAENMPSGTAQRPSDVITIYGGKTVEVTNTDAEGRLVLADALVAAQEEKPDLVVDIATLTGAQIVALGNRTSGVMGTESARNTVVLASEASGEAIWPMPIPEELIRSFDSLTADLKNSGGRAGGMLAAGAFLQEFVEDGVEWAHIDIAGPSYNSEAAHGYTGKGGTGVPVRTLVEAAALLAES</sequence>
<feature type="binding site" evidence="8">
    <location>
        <position position="358"/>
    </location>
    <ligand>
        <name>Mn(2+)</name>
        <dbReference type="ChEBI" id="CHEBI:29035"/>
        <label>2</label>
    </ligand>
</feature>
<dbReference type="GO" id="GO:0004177">
    <property type="term" value="F:aminopeptidase activity"/>
    <property type="evidence" value="ECO:0007669"/>
    <property type="project" value="UniProtKB-KW"/>
</dbReference>
<keyword evidence="8" id="KW-0963">Cytoplasm</keyword>
<dbReference type="PANTHER" id="PTHR11963:SF23">
    <property type="entry name" value="CYTOSOL AMINOPEPTIDASE"/>
    <property type="match status" value="1"/>
</dbReference>
<dbReference type="InterPro" id="IPR011356">
    <property type="entry name" value="Leucine_aapep/pepB"/>
</dbReference>
<dbReference type="PROSITE" id="PS00631">
    <property type="entry name" value="CYTOSOL_AP"/>
    <property type="match status" value="1"/>
</dbReference>
<proteinExistence type="inferred from homology"/>
<dbReference type="EMBL" id="BAAAPZ010000019">
    <property type="protein sequence ID" value="GAA2105601.1"/>
    <property type="molecule type" value="Genomic_DNA"/>
</dbReference>
<keyword evidence="4 8" id="KW-0031">Aminopeptidase</keyword>
<keyword evidence="8" id="KW-0479">Metal-binding</keyword>
<dbReference type="NCBIfam" id="NF002073">
    <property type="entry name" value="PRK00913.1-2"/>
    <property type="match status" value="1"/>
</dbReference>
<gene>
    <name evidence="8" type="primary">pepA</name>
    <name evidence="10" type="ORF">GCM10009823_31090</name>
</gene>
<protein>
    <recommendedName>
        <fullName evidence="8">Probable cytosol aminopeptidase</fullName>
        <ecNumber evidence="8">3.4.11.1</ecNumber>
    </recommendedName>
    <alternativeName>
        <fullName evidence="8">Leucine aminopeptidase</fullName>
        <shortName evidence="8">LAP</shortName>
        <ecNumber evidence="8">3.4.11.10</ecNumber>
    </alternativeName>
    <alternativeName>
        <fullName evidence="8">Leucyl aminopeptidase</fullName>
    </alternativeName>
</protein>
<evidence type="ECO:0000259" key="9">
    <source>
        <dbReference type="PROSITE" id="PS00631"/>
    </source>
</evidence>
<evidence type="ECO:0000256" key="3">
    <source>
        <dbReference type="ARBA" id="ARBA00009528"/>
    </source>
</evidence>
<comment type="cofactor">
    <cofactor evidence="8">
        <name>Mn(2+)</name>
        <dbReference type="ChEBI" id="CHEBI:29035"/>
    </cofactor>
    <text evidence="8">Binds 2 manganese ions per subunit.</text>
</comment>
<dbReference type="EC" id="3.4.11.1" evidence="8"/>
<dbReference type="InterPro" id="IPR043472">
    <property type="entry name" value="Macro_dom-like"/>
</dbReference>
<dbReference type="InterPro" id="IPR023042">
    <property type="entry name" value="Peptidase_M17_leu_NH2_pept"/>
</dbReference>
<feature type="binding site" evidence="8">
    <location>
        <position position="356"/>
    </location>
    <ligand>
        <name>Mn(2+)</name>
        <dbReference type="ChEBI" id="CHEBI:29035"/>
        <label>1</label>
    </ligand>
</feature>
<dbReference type="InterPro" id="IPR008283">
    <property type="entry name" value="Peptidase_M17_N"/>
</dbReference>
<feature type="binding site" evidence="8">
    <location>
        <position position="358"/>
    </location>
    <ligand>
        <name>Mn(2+)</name>
        <dbReference type="ChEBI" id="CHEBI:29035"/>
        <label>1</label>
    </ligand>
</feature>
<evidence type="ECO:0000256" key="8">
    <source>
        <dbReference type="HAMAP-Rule" id="MF_00181"/>
    </source>
</evidence>
<evidence type="ECO:0000256" key="7">
    <source>
        <dbReference type="ARBA" id="ARBA00049972"/>
    </source>
</evidence>
<feature type="active site" evidence="8">
    <location>
        <position position="286"/>
    </location>
</feature>
<comment type="catalytic activity">
    <reaction evidence="1 8">
        <text>Release of an N-terminal amino acid, Xaa-|-Yaa-, in which Xaa is preferably Leu, but may be other amino acids including Pro although not Arg or Lys, and Yaa may be Pro. Amino acid amides and methyl esters are also readily hydrolyzed, but rates on arylamides are exceedingly low.</text>
        <dbReference type="EC" id="3.4.11.1"/>
    </reaction>
</comment>
<feature type="binding site" evidence="8">
    <location>
        <position position="274"/>
    </location>
    <ligand>
        <name>Mn(2+)</name>
        <dbReference type="ChEBI" id="CHEBI:29035"/>
        <label>2</label>
    </ligand>
</feature>
<feature type="binding site" evidence="8">
    <location>
        <position position="297"/>
    </location>
    <ligand>
        <name>Mn(2+)</name>
        <dbReference type="ChEBI" id="CHEBI:29035"/>
        <label>2</label>
    </ligand>
</feature>
<evidence type="ECO:0000313" key="11">
    <source>
        <dbReference type="Proteomes" id="UP001500984"/>
    </source>
</evidence>
<accession>A0ABP5IS46</accession>
<keyword evidence="5 8" id="KW-0645">Protease</keyword>
<dbReference type="SUPFAM" id="SSF53187">
    <property type="entry name" value="Zn-dependent exopeptidases"/>
    <property type="match status" value="1"/>
</dbReference>
<feature type="binding site" evidence="8">
    <location>
        <position position="279"/>
    </location>
    <ligand>
        <name>Mn(2+)</name>
        <dbReference type="ChEBI" id="CHEBI:29035"/>
        <label>2</label>
    </ligand>
</feature>
<evidence type="ECO:0000256" key="1">
    <source>
        <dbReference type="ARBA" id="ARBA00000135"/>
    </source>
</evidence>
<dbReference type="CDD" id="cd00433">
    <property type="entry name" value="Peptidase_M17"/>
    <property type="match status" value="1"/>
</dbReference>
<evidence type="ECO:0000256" key="5">
    <source>
        <dbReference type="ARBA" id="ARBA00022670"/>
    </source>
</evidence>
<organism evidence="10 11">
    <name type="scientific">Brevibacterium salitolerans</name>
    <dbReference type="NCBI Taxonomy" id="1403566"/>
    <lineage>
        <taxon>Bacteria</taxon>
        <taxon>Bacillati</taxon>
        <taxon>Actinomycetota</taxon>
        <taxon>Actinomycetes</taxon>
        <taxon>Micrococcales</taxon>
        <taxon>Brevibacteriaceae</taxon>
        <taxon>Brevibacterium</taxon>
    </lineage>
</organism>
<dbReference type="RefSeq" id="WP_344338352.1">
    <property type="nucleotide sequence ID" value="NZ_BAAAPZ010000019.1"/>
</dbReference>
<keyword evidence="8" id="KW-0464">Manganese</keyword>
<evidence type="ECO:0000256" key="2">
    <source>
        <dbReference type="ARBA" id="ARBA00000967"/>
    </source>
</evidence>
<comment type="caution">
    <text evidence="10">The sequence shown here is derived from an EMBL/GenBank/DDBJ whole genome shotgun (WGS) entry which is preliminary data.</text>
</comment>
<dbReference type="Gene3D" id="3.40.630.10">
    <property type="entry name" value="Zn peptidases"/>
    <property type="match status" value="1"/>
</dbReference>
<dbReference type="InterPro" id="IPR000819">
    <property type="entry name" value="Peptidase_M17_C"/>
</dbReference>
<dbReference type="Pfam" id="PF02789">
    <property type="entry name" value="Peptidase_M17_N"/>
    <property type="match status" value="1"/>
</dbReference>
<feature type="binding site" evidence="8">
    <location>
        <position position="279"/>
    </location>
    <ligand>
        <name>Mn(2+)</name>
        <dbReference type="ChEBI" id="CHEBI:29035"/>
        <label>1</label>
    </ligand>
</feature>
<dbReference type="Proteomes" id="UP001500984">
    <property type="component" value="Unassembled WGS sequence"/>
</dbReference>
<dbReference type="HAMAP" id="MF_00181">
    <property type="entry name" value="Cytosol_peptidase_M17"/>
    <property type="match status" value="1"/>
</dbReference>
<feature type="active site" evidence="8">
    <location>
        <position position="360"/>
    </location>
</feature>
<evidence type="ECO:0000256" key="4">
    <source>
        <dbReference type="ARBA" id="ARBA00022438"/>
    </source>
</evidence>
<dbReference type="SUPFAM" id="SSF52949">
    <property type="entry name" value="Macro domain-like"/>
    <property type="match status" value="1"/>
</dbReference>
<dbReference type="Pfam" id="PF00883">
    <property type="entry name" value="Peptidase_M17"/>
    <property type="match status" value="1"/>
</dbReference>
<keyword evidence="11" id="KW-1185">Reference proteome</keyword>
<comment type="subcellular location">
    <subcellularLocation>
        <location evidence="8">Cytoplasm</location>
    </subcellularLocation>
</comment>
<comment type="function">
    <text evidence="7 8">Presumably involved in the processing and regular turnover of intracellular proteins. Catalyzes the removal of unsubstituted N-terminal amino acids from various peptides.</text>
</comment>
<evidence type="ECO:0000256" key="6">
    <source>
        <dbReference type="ARBA" id="ARBA00022801"/>
    </source>
</evidence>
<feature type="domain" description="Cytosol aminopeptidase" evidence="9">
    <location>
        <begin position="354"/>
        <end position="361"/>
    </location>
</feature>
<name>A0ABP5IS46_9MICO</name>
<comment type="similarity">
    <text evidence="3 8">Belongs to the peptidase M17 family.</text>
</comment>
<dbReference type="PRINTS" id="PR00481">
    <property type="entry name" value="LAMNOPPTDASE"/>
</dbReference>
<keyword evidence="6 8" id="KW-0378">Hydrolase</keyword>
<reference evidence="11" key="1">
    <citation type="journal article" date="2019" name="Int. J. Syst. Evol. Microbiol.">
        <title>The Global Catalogue of Microorganisms (GCM) 10K type strain sequencing project: providing services to taxonomists for standard genome sequencing and annotation.</title>
        <authorList>
            <consortium name="The Broad Institute Genomics Platform"/>
            <consortium name="The Broad Institute Genome Sequencing Center for Infectious Disease"/>
            <person name="Wu L."/>
            <person name="Ma J."/>
        </authorList>
    </citation>
    <scope>NUCLEOTIDE SEQUENCE [LARGE SCALE GENOMIC DNA]</scope>
    <source>
        <strain evidence="11">JCM 15900</strain>
    </source>
</reference>
<evidence type="ECO:0000313" key="10">
    <source>
        <dbReference type="EMBL" id="GAA2105601.1"/>
    </source>
</evidence>
<dbReference type="Gene3D" id="3.40.220.10">
    <property type="entry name" value="Leucine Aminopeptidase, subunit E, domain 1"/>
    <property type="match status" value="1"/>
</dbReference>
<comment type="catalytic activity">
    <reaction evidence="2 8">
        <text>Release of an N-terminal amino acid, preferentially leucine, but not glutamic or aspartic acids.</text>
        <dbReference type="EC" id="3.4.11.10"/>
    </reaction>
</comment>
<dbReference type="PANTHER" id="PTHR11963">
    <property type="entry name" value="LEUCINE AMINOPEPTIDASE-RELATED"/>
    <property type="match status" value="1"/>
</dbReference>